<dbReference type="Gramene" id="OMERI12G02100.4">
    <property type="protein sequence ID" value="OMERI12G02100.4"/>
    <property type="gene ID" value="OMERI12G02100"/>
</dbReference>
<keyword evidence="2" id="KW-1185">Reference proteome</keyword>
<reference evidence="1" key="1">
    <citation type="submission" date="2015-04" db="UniProtKB">
        <authorList>
            <consortium name="EnsemblPlants"/>
        </authorList>
    </citation>
    <scope>IDENTIFICATION</scope>
</reference>
<dbReference type="Gramene" id="OMERI12G02100.6">
    <property type="protein sequence ID" value="OMERI12G02100.6"/>
    <property type="gene ID" value="OMERI12G02100"/>
</dbReference>
<dbReference type="EnsemblPlants" id="OMERI12G02100.4">
    <property type="protein sequence ID" value="OMERI12G02100.4"/>
    <property type="gene ID" value="OMERI12G02100"/>
</dbReference>
<protein>
    <submittedName>
        <fullName evidence="1">Uncharacterized protein</fullName>
    </submittedName>
</protein>
<organism evidence="1">
    <name type="scientific">Oryza meridionalis</name>
    <dbReference type="NCBI Taxonomy" id="40149"/>
    <lineage>
        <taxon>Eukaryota</taxon>
        <taxon>Viridiplantae</taxon>
        <taxon>Streptophyta</taxon>
        <taxon>Embryophyta</taxon>
        <taxon>Tracheophyta</taxon>
        <taxon>Spermatophyta</taxon>
        <taxon>Magnoliopsida</taxon>
        <taxon>Liliopsida</taxon>
        <taxon>Poales</taxon>
        <taxon>Poaceae</taxon>
        <taxon>BOP clade</taxon>
        <taxon>Oryzoideae</taxon>
        <taxon>Oryzeae</taxon>
        <taxon>Oryzinae</taxon>
        <taxon>Oryza</taxon>
    </lineage>
</organism>
<dbReference type="Proteomes" id="UP000008021">
    <property type="component" value="Chromosome 12"/>
</dbReference>
<sequence>RNIPSRCLLRYLRRRQEESRLNRGGAAIEQSREGNPGDVTKVVTSACAKSRLFVYGINKQLQCWLILGVNGRQQPTLWKLDAF</sequence>
<dbReference type="HOGENOM" id="CLU_2549730_0_0_1"/>
<accession>A0A0E0F9S0</accession>
<name>A0A0E0F9S0_9ORYZ</name>
<evidence type="ECO:0000313" key="1">
    <source>
        <dbReference type="EnsemblPlants" id="OMERI12G02100.6"/>
    </source>
</evidence>
<dbReference type="AlphaFoldDB" id="A0A0E0F9S0"/>
<dbReference type="EnsemblPlants" id="OMERI12G02100.6">
    <property type="protein sequence ID" value="OMERI12G02100.6"/>
    <property type="gene ID" value="OMERI12G02100"/>
</dbReference>
<evidence type="ECO:0000313" key="2">
    <source>
        <dbReference type="Proteomes" id="UP000008021"/>
    </source>
</evidence>
<proteinExistence type="predicted"/>
<reference evidence="1" key="2">
    <citation type="submission" date="2018-05" db="EMBL/GenBank/DDBJ databases">
        <title>OmerRS3 (Oryza meridionalis Reference Sequence Version 3).</title>
        <authorList>
            <person name="Zhang J."/>
            <person name="Kudrna D."/>
            <person name="Lee S."/>
            <person name="Talag J."/>
            <person name="Welchert J."/>
            <person name="Wing R.A."/>
        </authorList>
    </citation>
    <scope>NUCLEOTIDE SEQUENCE [LARGE SCALE GENOMIC DNA]</scope>
    <source>
        <strain evidence="1">OR44</strain>
    </source>
</reference>